<proteinExistence type="predicted"/>
<dbReference type="InterPro" id="IPR010090">
    <property type="entry name" value="Phage_tape_meas"/>
</dbReference>
<feature type="transmembrane region" description="Helical" evidence="2">
    <location>
        <begin position="789"/>
        <end position="808"/>
    </location>
</feature>
<feature type="coiled-coil region" evidence="1">
    <location>
        <begin position="167"/>
        <end position="250"/>
    </location>
</feature>
<protein>
    <submittedName>
        <fullName evidence="4">Phage tail tape measure protein, TP901 family</fullName>
    </submittedName>
</protein>
<evidence type="ECO:0000313" key="4">
    <source>
        <dbReference type="EMBL" id="EEI16279.1"/>
    </source>
</evidence>
<feature type="transmembrane region" description="Helical" evidence="2">
    <location>
        <begin position="814"/>
        <end position="834"/>
    </location>
</feature>
<dbReference type="EMBL" id="ACHJ01000159">
    <property type="protein sequence ID" value="EEI16279.1"/>
    <property type="molecule type" value="Genomic_DNA"/>
</dbReference>
<keyword evidence="5" id="KW-1185">Reference proteome</keyword>
<keyword evidence="2" id="KW-1133">Transmembrane helix</keyword>
<feature type="transmembrane region" description="Helical" evidence="2">
    <location>
        <begin position="759"/>
        <end position="782"/>
    </location>
</feature>
<feature type="domain" description="Phage tail tape measure protein" evidence="3">
    <location>
        <begin position="361"/>
        <end position="564"/>
    </location>
</feature>
<keyword evidence="2" id="KW-0472">Membrane</keyword>
<sequence>MAESQVWIPVNASMRGFVSTVAKEAAKAAGAGGKNLEQGFRESGERSGQAVADGLAAQANKVDAASRALATARNAEVQASSDAAVAEEKLNQLRVAGNYTMGDLAKAETALEVAKQKAADAAARVSARESDLNTVREGGEATSRQLVRAEDQLAAARVKHIDATGKARAAEAVLEDAEQDAAMALERLEESTAALTTIREKYGAESKEAAAAEKELARAQKDSDKAALDVVKAQGQVKKAAADLANAQDDVRSKTMLLGGVQRDLADSVQRAGQEVGEAGDKVRGFGKDMDAAEGSAHGFVSGIADVAKNAAVAAAGVAGIGAAAAVGLDASGAISEMNLQLGLTGESAAALGQEVGDVLGSGLASNADEAAGAVGALSSQFRYLGSEGEQSAAQLSDNFLAFTKTFGVEMSEATQLAGSLITNGLAPDVETASDLMMAAFQRVPAAMRDELPEVMNEYGTFFSSLGFSGQEAFGLLVNSAELGKIGLDKVGDALKEFGIRATDLGDTGAVEALDALGLAGEDIQNRLLAGGETAKGAFDQVVDSLLGVKDPAEQAQLAVSLFGTPIEDLDKAKIPGFLKGLSDSGDAMAGFEGASQAAADTIANSLGGRMDKLKGTVTALASDGFMLLWDVTENKIVPAFQNFGDWVQRNEAWLGPLVAAVGAAAGVWGLWTGAILLWQNAVKVATAVQAAFNGVVALNPIMRAVMAVAALAAGVTYFFTQTETGRVMWQQFTDALSAGWDWVVGKFTAGWTWIRDAVFVPMAAFTAGTLLPAFQSVWAGIQVGWDAFTGALSWAYNAIILPVFNGLVTAGKFMFAVIATAVLTPMLIAWNLLSSGIQWGWETVIRPAWDLMVAAANWMWVGVLQPVFGWIQTGWQL</sequence>
<comment type="caution">
    <text evidence="4">The sequence shown here is derived from an EMBL/GenBank/DDBJ whole genome shotgun (WGS) entry which is preliminary data.</text>
</comment>
<evidence type="ECO:0000256" key="2">
    <source>
        <dbReference type="SAM" id="Phobius"/>
    </source>
</evidence>
<dbReference type="eggNOG" id="COG5280">
    <property type="taxonomic scope" value="Bacteria"/>
</dbReference>
<feature type="non-terminal residue" evidence="4">
    <location>
        <position position="878"/>
    </location>
</feature>
<accession>C0XU17</accession>
<reference evidence="4" key="1">
    <citation type="submission" date="2009-01" db="EMBL/GenBank/DDBJ databases">
        <authorList>
            <person name="Qin X."/>
            <person name="Bachman B."/>
            <person name="Battles P."/>
            <person name="Bell A."/>
            <person name="Bess C."/>
            <person name="Bickham C."/>
            <person name="Chaboub L."/>
            <person name="Chen D."/>
            <person name="Coyle M."/>
            <person name="Deiros D.R."/>
            <person name="Dinh H."/>
            <person name="Forbes L."/>
            <person name="Fowler G."/>
            <person name="Francisco L."/>
            <person name="Fu Q."/>
            <person name="Gubbala S."/>
            <person name="Hale W."/>
            <person name="Han Y."/>
            <person name="Hemphill L."/>
            <person name="Highlander S.K."/>
            <person name="Hirani K."/>
            <person name="Hogues M."/>
            <person name="Jackson L."/>
            <person name="Jakkamsetti A."/>
            <person name="Javaid M."/>
            <person name="Jiang H."/>
            <person name="Korchina V."/>
            <person name="Kovar C."/>
            <person name="Lara F."/>
            <person name="Lee S."/>
            <person name="Mata R."/>
            <person name="Mathew T."/>
            <person name="Moen C."/>
            <person name="Morales K."/>
            <person name="Munidasa M."/>
            <person name="Nazareth L."/>
            <person name="Ngo R."/>
            <person name="Nguyen L."/>
            <person name="Okwuonu G."/>
            <person name="Ongeri F."/>
            <person name="Patil S."/>
            <person name="Petrosino J."/>
            <person name="Pham C."/>
            <person name="Pham P."/>
            <person name="Pu L.-L."/>
            <person name="Puazo M."/>
            <person name="Raj R."/>
            <person name="Reid J."/>
            <person name="Rouhana J."/>
            <person name="Saada N."/>
            <person name="Shang Y."/>
            <person name="Simmons D."/>
            <person name="Thornton R."/>
            <person name="Warren J."/>
            <person name="Weissenberger G."/>
            <person name="Zhang J."/>
            <person name="Zhang L."/>
            <person name="Zhou C."/>
            <person name="Zhu D."/>
            <person name="Muzny D."/>
            <person name="Worley K."/>
            <person name="Gibbs R."/>
        </authorList>
    </citation>
    <scope>NUCLEOTIDE SEQUENCE [LARGE SCALE GENOMIC DNA]</scope>
    <source>
        <strain evidence="4">DSM 44291</strain>
    </source>
</reference>
<dbReference type="AlphaFoldDB" id="C0XU17"/>
<keyword evidence="1" id="KW-0175">Coiled coil</keyword>
<organism evidence="4 5">
    <name type="scientific">Corynebacterium lipophiloflavum (strain ATCC 700352 / DSM 44291 / CCUG 37336 / JCM 10383 / DMMZ 1944)</name>
    <dbReference type="NCBI Taxonomy" id="525263"/>
    <lineage>
        <taxon>Bacteria</taxon>
        <taxon>Bacillati</taxon>
        <taxon>Actinomycetota</taxon>
        <taxon>Actinomycetes</taxon>
        <taxon>Mycobacteriales</taxon>
        <taxon>Corynebacteriaceae</taxon>
        <taxon>Corynebacterium</taxon>
    </lineage>
</organism>
<feature type="transmembrane region" description="Helical" evidence="2">
    <location>
        <begin position="691"/>
        <end position="720"/>
    </location>
</feature>
<gene>
    <name evidence="4" type="ORF">HMPREF0298_1937</name>
</gene>
<dbReference type="STRING" id="525263.HMPREF0298_1937"/>
<dbReference type="Pfam" id="PF10145">
    <property type="entry name" value="PhageMin_Tail"/>
    <property type="match status" value="1"/>
</dbReference>
<keyword evidence="2" id="KW-0812">Transmembrane</keyword>
<dbReference type="RefSeq" id="WP_006839230.1">
    <property type="nucleotide sequence ID" value="NZ_GG667191.1"/>
</dbReference>
<dbReference type="eggNOG" id="COG5412">
    <property type="taxonomic scope" value="Bacteria"/>
</dbReference>
<feature type="transmembrane region" description="Helical" evidence="2">
    <location>
        <begin position="654"/>
        <end position="679"/>
    </location>
</feature>
<name>C0XU17_CORLD</name>
<dbReference type="HOGENOM" id="CLU_327786_0_0_11"/>
<feature type="transmembrane region" description="Helical" evidence="2">
    <location>
        <begin position="854"/>
        <end position="872"/>
    </location>
</feature>
<evidence type="ECO:0000256" key="1">
    <source>
        <dbReference type="SAM" id="Coils"/>
    </source>
</evidence>
<dbReference type="Proteomes" id="UP000006196">
    <property type="component" value="Unassembled WGS sequence"/>
</dbReference>
<evidence type="ECO:0000313" key="5">
    <source>
        <dbReference type="Proteomes" id="UP000006196"/>
    </source>
</evidence>
<evidence type="ECO:0000259" key="3">
    <source>
        <dbReference type="Pfam" id="PF10145"/>
    </source>
</evidence>